<evidence type="ECO:0000256" key="1">
    <source>
        <dbReference type="SAM" id="Phobius"/>
    </source>
</evidence>
<comment type="caution">
    <text evidence="2">The sequence shown here is derived from an EMBL/GenBank/DDBJ whole genome shotgun (WGS) entry which is preliminary data.</text>
</comment>
<dbReference type="InterPro" id="IPR007047">
    <property type="entry name" value="Flp_Fap"/>
</dbReference>
<dbReference type="RefSeq" id="WP_054062190.1">
    <property type="nucleotide sequence ID" value="NZ_JSYZ01000003.1"/>
</dbReference>
<name>A0A0N0E5M5_9PSED</name>
<dbReference type="Pfam" id="PF04964">
    <property type="entry name" value="Flp_Fap"/>
    <property type="match status" value="1"/>
</dbReference>
<dbReference type="EMBL" id="JSYZ01000003">
    <property type="protein sequence ID" value="KPA92642.1"/>
    <property type="molecule type" value="Genomic_DNA"/>
</dbReference>
<dbReference type="STRING" id="50340.PF66_01323"/>
<evidence type="ECO:0000313" key="3">
    <source>
        <dbReference type="Proteomes" id="UP000037931"/>
    </source>
</evidence>
<sequence length="63" mass="6786">MILDFITRLYVQVQLFMSRKEGASGIEYAIVAAMVAVIIAGFTTDISTKIGNVFQSIKTGLGS</sequence>
<gene>
    <name evidence="2" type="ORF">PF66_01323</name>
</gene>
<organism evidence="2 3">
    <name type="scientific">Pseudomonas asplenii</name>
    <dbReference type="NCBI Taxonomy" id="53407"/>
    <lineage>
        <taxon>Bacteria</taxon>
        <taxon>Pseudomonadati</taxon>
        <taxon>Pseudomonadota</taxon>
        <taxon>Gammaproteobacteria</taxon>
        <taxon>Pseudomonadales</taxon>
        <taxon>Pseudomonadaceae</taxon>
        <taxon>Pseudomonas</taxon>
    </lineage>
</organism>
<keyword evidence="1" id="KW-0472">Membrane</keyword>
<proteinExistence type="predicted"/>
<dbReference type="PATRIC" id="fig|50340.43.peg.4209"/>
<accession>A0A0N0E5M5</accession>
<keyword evidence="1" id="KW-0812">Transmembrane</keyword>
<dbReference type="Proteomes" id="UP000037931">
    <property type="component" value="Unassembled WGS sequence"/>
</dbReference>
<feature type="transmembrane region" description="Helical" evidence="1">
    <location>
        <begin position="25"/>
        <end position="42"/>
    </location>
</feature>
<reference evidence="2 3" key="1">
    <citation type="journal article" date="2015" name="PLoS ONE">
        <title>Rice-Infecting Pseudomonas Genomes Are Highly Accessorized and Harbor Multiple Putative Virulence Mechanisms to Cause Sheath Brown Rot.</title>
        <authorList>
            <person name="Quibod I.L."/>
            <person name="Grande G."/>
            <person name="Oreiro E.G."/>
            <person name="Borja F.N."/>
            <person name="Dossa G.S."/>
            <person name="Mauleon R."/>
            <person name="Cruz C.V."/>
            <person name="Oliva R."/>
        </authorList>
    </citation>
    <scope>NUCLEOTIDE SEQUENCE [LARGE SCALE GENOMIC DNA]</scope>
    <source>
        <strain evidence="2 3">IRRI 6609</strain>
    </source>
</reference>
<dbReference type="AlphaFoldDB" id="A0A0N0E5M5"/>
<protein>
    <submittedName>
        <fullName evidence="2">Flp pilus assembly protein, pilin Flp</fullName>
    </submittedName>
</protein>
<evidence type="ECO:0000313" key="2">
    <source>
        <dbReference type="EMBL" id="KPA92642.1"/>
    </source>
</evidence>
<keyword evidence="3" id="KW-1185">Reference proteome</keyword>
<keyword evidence="1" id="KW-1133">Transmembrane helix</keyword>